<comment type="subcellular location">
    <subcellularLocation>
        <location evidence="2">Cytoplasm</location>
    </subcellularLocation>
    <subcellularLocation>
        <location evidence="1">Nucleus</location>
    </subcellularLocation>
</comment>
<proteinExistence type="inferred from homology"/>
<evidence type="ECO:0000256" key="6">
    <source>
        <dbReference type="SAM" id="MobiDB-lite"/>
    </source>
</evidence>
<evidence type="ECO:0000313" key="7">
    <source>
        <dbReference type="EMBL" id="RZF41320.1"/>
    </source>
</evidence>
<evidence type="ECO:0000313" key="8">
    <source>
        <dbReference type="Proteomes" id="UP000291343"/>
    </source>
</evidence>
<protein>
    <recommendedName>
        <fullName evidence="9">Mid1-interacting protein 1</fullName>
    </recommendedName>
</protein>
<evidence type="ECO:0000256" key="5">
    <source>
        <dbReference type="ARBA" id="ARBA00023242"/>
    </source>
</evidence>
<comment type="caution">
    <text evidence="7">The sequence shown here is derived from an EMBL/GenBank/DDBJ whole genome shotgun (WGS) entry which is preliminary data.</text>
</comment>
<evidence type="ECO:0008006" key="9">
    <source>
        <dbReference type="Google" id="ProtNLM"/>
    </source>
</evidence>
<dbReference type="STRING" id="195883.A0A482X7D2"/>
<accession>A0A482X7D2</accession>
<keyword evidence="5" id="KW-0539">Nucleus</keyword>
<evidence type="ECO:0000256" key="4">
    <source>
        <dbReference type="ARBA" id="ARBA00022490"/>
    </source>
</evidence>
<evidence type="ECO:0000256" key="3">
    <source>
        <dbReference type="ARBA" id="ARBA00009488"/>
    </source>
</evidence>
<evidence type="ECO:0000256" key="2">
    <source>
        <dbReference type="ARBA" id="ARBA00004496"/>
    </source>
</evidence>
<dbReference type="GO" id="GO:0005634">
    <property type="term" value="C:nucleus"/>
    <property type="evidence" value="ECO:0007669"/>
    <property type="project" value="UniProtKB-SubCell"/>
</dbReference>
<dbReference type="InParanoid" id="A0A482X7D2"/>
<feature type="compositionally biased region" description="Low complexity" evidence="6">
    <location>
        <begin position="136"/>
        <end position="150"/>
    </location>
</feature>
<gene>
    <name evidence="7" type="ORF">LSTR_LSTR000034</name>
</gene>
<dbReference type="InterPro" id="IPR053719">
    <property type="entry name" value="Lipogen_MT_Stabilize_sf"/>
</dbReference>
<organism evidence="7 8">
    <name type="scientific">Laodelphax striatellus</name>
    <name type="common">Small brown planthopper</name>
    <name type="synonym">Delphax striatella</name>
    <dbReference type="NCBI Taxonomy" id="195883"/>
    <lineage>
        <taxon>Eukaryota</taxon>
        <taxon>Metazoa</taxon>
        <taxon>Ecdysozoa</taxon>
        <taxon>Arthropoda</taxon>
        <taxon>Hexapoda</taxon>
        <taxon>Insecta</taxon>
        <taxon>Pterygota</taxon>
        <taxon>Neoptera</taxon>
        <taxon>Paraneoptera</taxon>
        <taxon>Hemiptera</taxon>
        <taxon>Auchenorrhyncha</taxon>
        <taxon>Fulgoroidea</taxon>
        <taxon>Delphacidae</taxon>
        <taxon>Criomorphinae</taxon>
        <taxon>Laodelphax</taxon>
    </lineage>
</organism>
<reference evidence="7 8" key="1">
    <citation type="journal article" date="2017" name="Gigascience">
        <title>Genome sequence of the small brown planthopper, Laodelphax striatellus.</title>
        <authorList>
            <person name="Zhu J."/>
            <person name="Jiang F."/>
            <person name="Wang X."/>
            <person name="Yang P."/>
            <person name="Bao Y."/>
            <person name="Zhao W."/>
            <person name="Wang W."/>
            <person name="Lu H."/>
            <person name="Wang Q."/>
            <person name="Cui N."/>
            <person name="Li J."/>
            <person name="Chen X."/>
            <person name="Luo L."/>
            <person name="Yu J."/>
            <person name="Kang L."/>
            <person name="Cui F."/>
        </authorList>
    </citation>
    <scope>NUCLEOTIDE SEQUENCE [LARGE SCALE GENOMIC DNA]</scope>
    <source>
        <strain evidence="7">Lst14</strain>
    </source>
</reference>
<dbReference type="OrthoDB" id="5951908at2759"/>
<name>A0A482X7D2_LAOST</name>
<keyword evidence="4" id="KW-0963">Cytoplasm</keyword>
<dbReference type="Pfam" id="PF07084">
    <property type="entry name" value="Spot_14"/>
    <property type="match status" value="2"/>
</dbReference>
<dbReference type="GO" id="GO:0005829">
    <property type="term" value="C:cytosol"/>
    <property type="evidence" value="ECO:0007669"/>
    <property type="project" value="TreeGrafter"/>
</dbReference>
<feature type="region of interest" description="Disordered" evidence="6">
    <location>
        <begin position="136"/>
        <end position="174"/>
    </location>
</feature>
<evidence type="ECO:0000256" key="1">
    <source>
        <dbReference type="ARBA" id="ARBA00004123"/>
    </source>
</evidence>
<sequence>MLTANVFSENPTVTSNMDSNRNYLRRYSSRKETQFSNQSVMKAVEKFVEAVQEMDETILVPCRLMDLQVGDASDKTGLKGVDEKTDLYSLHSLVNCVKNELLWSGKDGRGTVAEEEGMTSLPVPAPVRTHVRRPSTVSIASTNSANSIISDTDSEAGNENDSGIEGESDNMKPSYTQNVEKNFRRHLYGLHQALEQMTDAASYLTKRYQNDVGGAV</sequence>
<dbReference type="EMBL" id="QKKF02016774">
    <property type="protein sequence ID" value="RZF41320.1"/>
    <property type="molecule type" value="Genomic_DNA"/>
</dbReference>
<dbReference type="PANTHER" id="PTHR14315">
    <property type="entry name" value="SPOT14 FAMILY MEMBER"/>
    <property type="match status" value="1"/>
</dbReference>
<feature type="compositionally biased region" description="Acidic residues" evidence="6">
    <location>
        <begin position="152"/>
        <end position="168"/>
    </location>
</feature>
<comment type="similarity">
    <text evidence="3">Belongs to the SPOT14 family.</text>
</comment>
<dbReference type="InterPro" id="IPR009786">
    <property type="entry name" value="Spot_14"/>
</dbReference>
<keyword evidence="8" id="KW-1185">Reference proteome</keyword>
<dbReference type="Proteomes" id="UP000291343">
    <property type="component" value="Unassembled WGS sequence"/>
</dbReference>
<dbReference type="PANTHER" id="PTHR14315:SF17">
    <property type="entry name" value="MIP21584P"/>
    <property type="match status" value="1"/>
</dbReference>
<dbReference type="AlphaFoldDB" id="A0A482X7D2"/>
<dbReference type="FunCoup" id="A0A482X7D2">
    <property type="interactions" value="276"/>
</dbReference>
<dbReference type="GO" id="GO:0046890">
    <property type="term" value="P:regulation of lipid biosynthetic process"/>
    <property type="evidence" value="ECO:0007669"/>
    <property type="project" value="TreeGrafter"/>
</dbReference>
<dbReference type="Gene3D" id="6.10.140.1610">
    <property type="match status" value="1"/>
</dbReference>